<keyword evidence="1" id="KW-1133">Transmembrane helix</keyword>
<evidence type="ECO:0000313" key="3">
    <source>
        <dbReference type="EMBL" id="MCY1720630.1"/>
    </source>
</evidence>
<feature type="transmembrane region" description="Helical" evidence="1">
    <location>
        <begin position="6"/>
        <end position="26"/>
    </location>
</feature>
<protein>
    <recommendedName>
        <fullName evidence="2">Rhodanese domain-containing protein</fullName>
    </recommendedName>
</protein>
<proteinExistence type="predicted"/>
<evidence type="ECO:0000256" key="1">
    <source>
        <dbReference type="SAM" id="Phobius"/>
    </source>
</evidence>
<organism evidence="3 4">
    <name type="scientific">Draconibacterium aestuarii</name>
    <dbReference type="NCBI Taxonomy" id="2998507"/>
    <lineage>
        <taxon>Bacteria</taxon>
        <taxon>Pseudomonadati</taxon>
        <taxon>Bacteroidota</taxon>
        <taxon>Bacteroidia</taxon>
        <taxon>Marinilabiliales</taxon>
        <taxon>Prolixibacteraceae</taxon>
        <taxon>Draconibacterium</taxon>
    </lineage>
</organism>
<evidence type="ECO:0000259" key="2">
    <source>
        <dbReference type="PROSITE" id="PS50206"/>
    </source>
</evidence>
<dbReference type="InterPro" id="IPR036873">
    <property type="entry name" value="Rhodanese-like_dom_sf"/>
</dbReference>
<accession>A0A9X3J7E8</accession>
<dbReference type="PROSITE" id="PS50206">
    <property type="entry name" value="RHODANESE_3"/>
    <property type="match status" value="1"/>
</dbReference>
<reference evidence="3" key="1">
    <citation type="submission" date="2022-11" db="EMBL/GenBank/DDBJ databases">
        <title>Marilongibacter aestuarii gen. nov., sp. nov., isolated from tidal flat sediment.</title>
        <authorList>
            <person name="Jiayan W."/>
        </authorList>
    </citation>
    <scope>NUCLEOTIDE SEQUENCE</scope>
    <source>
        <strain evidence="3">Z1-6</strain>
    </source>
</reference>
<feature type="domain" description="Rhodanese" evidence="2">
    <location>
        <begin position="56"/>
        <end position="134"/>
    </location>
</feature>
<comment type="caution">
    <text evidence="3">The sequence shown here is derived from an EMBL/GenBank/DDBJ whole genome shotgun (WGS) entry which is preliminary data.</text>
</comment>
<dbReference type="AlphaFoldDB" id="A0A9X3J7E8"/>
<name>A0A9X3J7E8_9BACT</name>
<evidence type="ECO:0000313" key="4">
    <source>
        <dbReference type="Proteomes" id="UP001145087"/>
    </source>
</evidence>
<dbReference type="Proteomes" id="UP001145087">
    <property type="component" value="Unassembled WGS sequence"/>
</dbReference>
<gene>
    <name evidence="3" type="ORF">OU798_09770</name>
</gene>
<sequence>MYRFKNLGGVIAVLVLLLILIIVRLSDKNQFKQEAKAAIEASEKVGNTITAAELKKLNDYLVVDLSSGNNQTASDYPHSKHIPFSTLLEKPNQKLLKGTKGKIVLYSENIADATKAWVILNQLRFKNIYILQTTENSDVFKYKFQPDTLARLE</sequence>
<dbReference type="InterPro" id="IPR001763">
    <property type="entry name" value="Rhodanese-like_dom"/>
</dbReference>
<keyword evidence="1" id="KW-0812">Transmembrane</keyword>
<dbReference type="RefSeq" id="WP_343332964.1">
    <property type="nucleotide sequence ID" value="NZ_JAPOHD010000020.1"/>
</dbReference>
<dbReference type="EMBL" id="JAPOHD010000020">
    <property type="protein sequence ID" value="MCY1720630.1"/>
    <property type="molecule type" value="Genomic_DNA"/>
</dbReference>
<dbReference type="Gene3D" id="3.40.250.10">
    <property type="entry name" value="Rhodanese-like domain"/>
    <property type="match status" value="1"/>
</dbReference>
<keyword evidence="4" id="KW-1185">Reference proteome</keyword>
<keyword evidence="1" id="KW-0472">Membrane</keyword>
<dbReference type="SUPFAM" id="SSF52821">
    <property type="entry name" value="Rhodanese/Cell cycle control phosphatase"/>
    <property type="match status" value="1"/>
</dbReference>